<proteinExistence type="predicted"/>
<dbReference type="RefSeq" id="WP_265356482.1">
    <property type="nucleotide sequence ID" value="NZ_JAMQPS010000008.1"/>
</dbReference>
<gene>
    <name evidence="2" type="ORF">ND810_17925</name>
</gene>
<comment type="caution">
    <text evidence="2">The sequence shown here is derived from an EMBL/GenBank/DDBJ whole genome shotgun (WGS) entry which is preliminary data.</text>
</comment>
<protein>
    <submittedName>
        <fullName evidence="2">WYL domain-containing protein</fullName>
    </submittedName>
</protein>
<evidence type="ECO:0000256" key="1">
    <source>
        <dbReference type="SAM" id="MobiDB-lite"/>
    </source>
</evidence>
<accession>A0AAW5V997</accession>
<dbReference type="EMBL" id="JAMQQD010000009">
    <property type="protein sequence ID" value="MCW7517050.1"/>
    <property type="molecule type" value="Genomic_DNA"/>
</dbReference>
<dbReference type="Proteomes" id="UP001209694">
    <property type="component" value="Unassembled WGS sequence"/>
</dbReference>
<evidence type="ECO:0000313" key="2">
    <source>
        <dbReference type="EMBL" id="MCW7517050.1"/>
    </source>
</evidence>
<reference evidence="2" key="1">
    <citation type="submission" date="2022-06" db="EMBL/GenBank/DDBJ databases">
        <title>Leptospira isolates from biofilms formed at urban environments.</title>
        <authorList>
            <person name="Ribeiro P.S."/>
            <person name="Sousa T."/>
            <person name="Carvalho N."/>
            <person name="Aburjaile F."/>
            <person name="Neves F."/>
            <person name="Oliveira D."/>
            <person name="Blanco L."/>
            <person name="Lima J."/>
            <person name="Costa F."/>
            <person name="Brenig B."/>
            <person name="Soares S."/>
            <person name="Ramos R."/>
            <person name="Goes-Neto A."/>
            <person name="Matiuzzi M."/>
            <person name="Azevedo V."/>
            <person name="Ristow P."/>
        </authorList>
    </citation>
    <scope>NUCLEOTIDE SEQUENCE</scope>
    <source>
        <strain evidence="2">VSF7</strain>
    </source>
</reference>
<dbReference type="AlphaFoldDB" id="A0AAW5V997"/>
<evidence type="ECO:0000313" key="3">
    <source>
        <dbReference type="Proteomes" id="UP001209694"/>
    </source>
</evidence>
<organism evidence="2 3">
    <name type="scientific">Leptospira levettii</name>
    <dbReference type="NCBI Taxonomy" id="2023178"/>
    <lineage>
        <taxon>Bacteria</taxon>
        <taxon>Pseudomonadati</taxon>
        <taxon>Spirochaetota</taxon>
        <taxon>Spirochaetia</taxon>
        <taxon>Leptospirales</taxon>
        <taxon>Leptospiraceae</taxon>
        <taxon>Leptospira</taxon>
    </lineage>
</organism>
<feature type="region of interest" description="Disordered" evidence="1">
    <location>
        <begin position="367"/>
        <end position="387"/>
    </location>
</feature>
<name>A0AAW5V997_9LEPT</name>
<sequence>MAKNLTKEEQTQKGLEVLLLGREWYLKGRTKNQLDEINKVRDLYFRFDEIHKMDLDPEAWQRDLLEFEKGVEYEYEEKYGYKEEIKEEEELEKKTKKETTYQEKIRKRLQNYLDEVKTQFGVTINFQSKQCSLKESDLPTIFSISSSILKSYAHLTSDDALQLVLRNWKDKIAFPTFLIVVRYAIKFKLPIVFQYNKVMWFRQEPRRVYPRAITLMDGKLGLISYDTKDKQTKSFILSRIQNPELDFYPELSSYLNNEMELPNFDLIDYLNNNPNAKFQKKEVIYTIWMTKNNLDYFLHSINLPCKVIKEDKNTNSAIVEIKTYNEYLIFDMLFNYQRYAKLIGPKEAVSAFRDKLHDLTQFYSETIPKQTTKKDSPTKGSQKGKRK</sequence>